<dbReference type="FunFam" id="3.30.160.60:FF:000018">
    <property type="entry name" value="Krueppel-like factor 15"/>
    <property type="match status" value="1"/>
</dbReference>
<dbReference type="FunFam" id="3.30.160.60:FF:000100">
    <property type="entry name" value="Zinc finger 45-like"/>
    <property type="match status" value="1"/>
</dbReference>
<feature type="region of interest" description="Disordered" evidence="8">
    <location>
        <begin position="247"/>
        <end position="300"/>
    </location>
</feature>
<keyword evidence="12" id="KW-1185">Reference proteome</keyword>
<dbReference type="Gene3D" id="3.30.160.60">
    <property type="entry name" value="Classic Zinc Finger"/>
    <property type="match status" value="3"/>
</dbReference>
<feature type="compositionally biased region" description="Basic and acidic residues" evidence="8">
    <location>
        <begin position="247"/>
        <end position="256"/>
    </location>
</feature>
<dbReference type="InterPro" id="IPR013087">
    <property type="entry name" value="Znf_C2H2_type"/>
</dbReference>
<evidence type="ECO:0000256" key="7">
    <source>
        <dbReference type="PROSITE-ProRule" id="PRU00042"/>
    </source>
</evidence>
<evidence type="ECO:0000256" key="4">
    <source>
        <dbReference type="ARBA" id="ARBA00022771"/>
    </source>
</evidence>
<dbReference type="GO" id="GO:0008270">
    <property type="term" value="F:zinc ion binding"/>
    <property type="evidence" value="ECO:0007669"/>
    <property type="project" value="UniProtKB-KW"/>
</dbReference>
<evidence type="ECO:0000313" key="11">
    <source>
        <dbReference type="Proteomes" id="UP000038040"/>
    </source>
</evidence>
<evidence type="ECO:0000313" key="12">
    <source>
        <dbReference type="Proteomes" id="UP000274756"/>
    </source>
</evidence>
<dbReference type="Proteomes" id="UP000038040">
    <property type="component" value="Unplaced"/>
</dbReference>
<dbReference type="WBParaSite" id="DME_0000423301-mRNA-1">
    <property type="protein sequence ID" value="DME_0000423301-mRNA-1"/>
    <property type="gene ID" value="DME_0000423301"/>
</dbReference>
<evidence type="ECO:0000256" key="3">
    <source>
        <dbReference type="ARBA" id="ARBA00022737"/>
    </source>
</evidence>
<dbReference type="EMBL" id="UYYG01001165">
    <property type="protein sequence ID" value="VDN58143.1"/>
    <property type="molecule type" value="Genomic_DNA"/>
</dbReference>
<evidence type="ECO:0000313" key="10">
    <source>
        <dbReference type="EMBL" id="VDN58143.1"/>
    </source>
</evidence>
<feature type="domain" description="C2H2-type" evidence="9">
    <location>
        <begin position="234"/>
        <end position="261"/>
    </location>
</feature>
<feature type="region of interest" description="Disordered" evidence="8">
    <location>
        <begin position="50"/>
        <end position="75"/>
    </location>
</feature>
<feature type="domain" description="C2H2-type" evidence="9">
    <location>
        <begin position="176"/>
        <end position="203"/>
    </location>
</feature>
<name>A0A0N4UAP2_DRAME</name>
<dbReference type="GO" id="GO:0000981">
    <property type="term" value="F:DNA-binding transcription factor activity, RNA polymerase II-specific"/>
    <property type="evidence" value="ECO:0007669"/>
    <property type="project" value="TreeGrafter"/>
</dbReference>
<evidence type="ECO:0000256" key="1">
    <source>
        <dbReference type="ARBA" id="ARBA00004123"/>
    </source>
</evidence>
<keyword evidence="4 7" id="KW-0863">Zinc-finger</keyword>
<dbReference type="PROSITE" id="PS00028">
    <property type="entry name" value="ZINC_FINGER_C2H2_1"/>
    <property type="match status" value="3"/>
</dbReference>
<dbReference type="PANTHER" id="PTHR23235">
    <property type="entry name" value="KRUEPPEL-LIKE TRANSCRIPTION FACTOR"/>
    <property type="match status" value="1"/>
</dbReference>
<dbReference type="AlphaFoldDB" id="A0A0N4UAP2"/>
<evidence type="ECO:0000259" key="9">
    <source>
        <dbReference type="PROSITE" id="PS50157"/>
    </source>
</evidence>
<dbReference type="InterPro" id="IPR036236">
    <property type="entry name" value="Znf_C2H2_sf"/>
</dbReference>
<dbReference type="STRING" id="318479.A0A0N4UAP2"/>
<evidence type="ECO:0000313" key="13">
    <source>
        <dbReference type="WBParaSite" id="DME_0000423301-mRNA-1"/>
    </source>
</evidence>
<dbReference type="SMART" id="SM00355">
    <property type="entry name" value="ZnF_C2H2"/>
    <property type="match status" value="3"/>
</dbReference>
<keyword evidence="6" id="KW-0539">Nucleus</keyword>
<keyword evidence="2" id="KW-0479">Metal-binding</keyword>
<accession>A0A0N4UAP2</accession>
<dbReference type="PANTHER" id="PTHR23235:SF165">
    <property type="entry name" value="TRANSCRIPTION FACTOR BTD"/>
    <property type="match status" value="1"/>
</dbReference>
<keyword evidence="5" id="KW-0862">Zinc</keyword>
<organism evidence="11 13">
    <name type="scientific">Dracunculus medinensis</name>
    <name type="common">Guinea worm</name>
    <dbReference type="NCBI Taxonomy" id="318479"/>
    <lineage>
        <taxon>Eukaryota</taxon>
        <taxon>Metazoa</taxon>
        <taxon>Ecdysozoa</taxon>
        <taxon>Nematoda</taxon>
        <taxon>Chromadorea</taxon>
        <taxon>Rhabditida</taxon>
        <taxon>Spirurina</taxon>
        <taxon>Dracunculoidea</taxon>
        <taxon>Dracunculidae</taxon>
        <taxon>Dracunculus</taxon>
    </lineage>
</organism>
<dbReference type="Proteomes" id="UP000274756">
    <property type="component" value="Unassembled WGS sequence"/>
</dbReference>
<reference evidence="10 12" key="2">
    <citation type="submission" date="2018-11" db="EMBL/GenBank/DDBJ databases">
        <authorList>
            <consortium name="Pathogen Informatics"/>
        </authorList>
    </citation>
    <scope>NUCLEOTIDE SEQUENCE [LARGE SCALE GENOMIC DNA]</scope>
</reference>
<dbReference type="GO" id="GO:0005634">
    <property type="term" value="C:nucleus"/>
    <property type="evidence" value="ECO:0007669"/>
    <property type="project" value="UniProtKB-SubCell"/>
</dbReference>
<reference evidence="13" key="1">
    <citation type="submission" date="2017-02" db="UniProtKB">
        <authorList>
            <consortium name="WormBaseParasite"/>
        </authorList>
    </citation>
    <scope>IDENTIFICATION</scope>
</reference>
<feature type="domain" description="C2H2-type" evidence="9">
    <location>
        <begin position="204"/>
        <end position="233"/>
    </location>
</feature>
<evidence type="ECO:0000256" key="5">
    <source>
        <dbReference type="ARBA" id="ARBA00022833"/>
    </source>
</evidence>
<feature type="compositionally biased region" description="Low complexity" evidence="8">
    <location>
        <begin position="266"/>
        <end position="280"/>
    </location>
</feature>
<evidence type="ECO:0000256" key="6">
    <source>
        <dbReference type="ARBA" id="ARBA00023242"/>
    </source>
</evidence>
<dbReference type="Pfam" id="PF00096">
    <property type="entry name" value="zf-C2H2"/>
    <property type="match status" value="3"/>
</dbReference>
<evidence type="ECO:0000256" key="8">
    <source>
        <dbReference type="SAM" id="MobiDB-lite"/>
    </source>
</evidence>
<protein>
    <submittedName>
        <fullName evidence="13">Transcription factor Sp1</fullName>
    </submittedName>
</protein>
<dbReference type="SUPFAM" id="SSF57667">
    <property type="entry name" value="beta-beta-alpha zinc fingers"/>
    <property type="match status" value="2"/>
</dbReference>
<feature type="compositionally biased region" description="Low complexity" evidence="8">
    <location>
        <begin position="50"/>
        <end position="70"/>
    </location>
</feature>
<keyword evidence="3" id="KW-0677">Repeat</keyword>
<dbReference type="PROSITE" id="PS50157">
    <property type="entry name" value="ZINC_FINGER_C2H2_2"/>
    <property type="match status" value="3"/>
</dbReference>
<dbReference type="OrthoDB" id="6365676at2759"/>
<comment type="subcellular location">
    <subcellularLocation>
        <location evidence="1">Nucleus</location>
    </subcellularLocation>
</comment>
<dbReference type="GO" id="GO:0000978">
    <property type="term" value="F:RNA polymerase II cis-regulatory region sequence-specific DNA binding"/>
    <property type="evidence" value="ECO:0007669"/>
    <property type="project" value="TreeGrafter"/>
</dbReference>
<evidence type="ECO:0000256" key="2">
    <source>
        <dbReference type="ARBA" id="ARBA00022723"/>
    </source>
</evidence>
<gene>
    <name evidence="10" type="ORF">DME_LOCUS8116</name>
</gene>
<proteinExistence type="predicted"/>
<sequence length="300" mass="34040">MHLKFISNDQLKIAFIPVQMQTAPDSKPMLANLQPAPTMQQLHTVEMQPIAPQQQQSQQQQPPQQQQPKQEMGSCSLTAAHQRITVGSLHFQQDPNDPQKWIITNESGEAPITGLSQGSVVNRQPEYDVTPSASTINTSMQLSFKQKTPKRTACSCPNCVNNSNNKVRTGEKQRLHVCHICDKTYGKTSHLRAHLRGHAGQKPFACDWPHCQKRFTRSDELQRHRRTHTGEKRFSCGQCGKKFMRSDHLTKHERTHSTVRGHNAHNSHNAHNAQQQQQQHVGESGQRISDLSKNYRPPIK</sequence>